<accession>A0A948WAU6</accession>
<dbReference type="Proteomes" id="UP000777784">
    <property type="component" value="Unassembled WGS sequence"/>
</dbReference>
<evidence type="ECO:0000313" key="1">
    <source>
        <dbReference type="EMBL" id="MBU2689378.1"/>
    </source>
</evidence>
<reference evidence="1" key="1">
    <citation type="submission" date="2021-05" db="EMBL/GenBank/DDBJ databases">
        <title>Energy efficiency and biological interactions define the core microbiome of deep oligotrophic groundwater.</title>
        <authorList>
            <person name="Mehrshad M."/>
            <person name="Lopez-Fernandez M."/>
            <person name="Bell E."/>
            <person name="Bernier-Latmani R."/>
            <person name="Bertilsson S."/>
            <person name="Dopson M."/>
        </authorList>
    </citation>
    <scope>NUCLEOTIDE SEQUENCE</scope>
    <source>
        <strain evidence="1">Modern_marine.mb.64</strain>
    </source>
</reference>
<comment type="caution">
    <text evidence="1">The sequence shown here is derived from an EMBL/GenBank/DDBJ whole genome shotgun (WGS) entry which is preliminary data.</text>
</comment>
<protein>
    <submittedName>
        <fullName evidence="1">Asparagine synthetase B</fullName>
    </submittedName>
</protein>
<name>A0A948WAU6_UNCEI</name>
<dbReference type="AlphaFoldDB" id="A0A948WAU6"/>
<dbReference type="EMBL" id="JAHJDP010000004">
    <property type="protein sequence ID" value="MBU2689378.1"/>
    <property type="molecule type" value="Genomic_DNA"/>
</dbReference>
<evidence type="ECO:0000313" key="2">
    <source>
        <dbReference type="Proteomes" id="UP000777784"/>
    </source>
</evidence>
<gene>
    <name evidence="1" type="ORF">KJ970_00495</name>
</gene>
<organism evidence="1 2">
    <name type="scientific">Eiseniibacteriota bacterium</name>
    <dbReference type="NCBI Taxonomy" id="2212470"/>
    <lineage>
        <taxon>Bacteria</taxon>
        <taxon>Candidatus Eiseniibacteriota</taxon>
    </lineage>
</organism>
<sequence>MDLSQIDHLKAYGVAYRCLERGQEVEWLLNYRGGSFLIEETETNRRDLLVEGVGFEPCSGSQAAQIYATIEENNMELVLLEKAPKVAVYIPPIAEPWDDAVTLALTYAKIPYDQIWDEEVLSGKLSRYDWLHLHHEDFTGQYGKFYSAYHTAKWYRDRQTLYEERALAAGYPKVWQHKHAVAAAIKQYIAQGGFLFAMCSACDTFDIALAAGNVDIVDRVYDGDAPDPGCQSKLDFSRGLIFENFLLEMNPMVYEYSNIDMSDYSALRGPQADYFTLFDFSAKEDPVPTMLTQCHVNVINGFMGQTTNFNRKCLKPSGIILAEVEGTDEVRYVHGNYGQGTVTFYGGHDPEDYQHKVGDPPTRLDLHKDSPGYRLILNNILFPAAQKKERKT</sequence>
<proteinExistence type="predicted"/>